<dbReference type="FunFam" id="3.40.1160.10:FF:000006">
    <property type="entry name" value="Glutamate 5-kinase"/>
    <property type="match status" value="1"/>
</dbReference>
<dbReference type="EC" id="2.7.2.11" evidence="8"/>
<accession>A0A5E4LSY0</accession>
<dbReference type="NCBIfam" id="TIGR01027">
    <property type="entry name" value="proB"/>
    <property type="match status" value="1"/>
</dbReference>
<evidence type="ECO:0000313" key="11">
    <source>
        <dbReference type="Proteomes" id="UP000789941"/>
    </source>
</evidence>
<sequence>MRSDLSNAKRIVVKIGTNALMKNNKLNRNLMKQLAEEISSHRRQGKQFVIVSSGAIGLGLEKLGLNKTDALPFQQATASVGQSILMREYSKAFDRYNQVVAQILLTHDVFLDRIQLTTFKNTLNKLMELNVVPIINENDSIAVEELETEKGFSDNDELAAMVAENFNADLLIIITNVDGLYTDNPQTNSNAQKLSEITDLKKAREMVSGKSFLGSGGFLSKIDAAEKMSKIGAKTVICSHRKSLLKSLFSGEVIGSYFFKSN</sequence>
<evidence type="ECO:0000256" key="8">
    <source>
        <dbReference type="HAMAP-Rule" id="MF_00456"/>
    </source>
</evidence>
<dbReference type="Gene3D" id="3.40.1160.10">
    <property type="entry name" value="Acetylglutamate kinase-like"/>
    <property type="match status" value="1"/>
</dbReference>
<proteinExistence type="inferred from homology"/>
<feature type="domain" description="Aspartate/glutamate/uridylate kinase" evidence="9">
    <location>
        <begin position="9"/>
        <end position="238"/>
    </location>
</feature>
<dbReference type="PIRSF" id="PIRSF000729">
    <property type="entry name" value="GK"/>
    <property type="match status" value="1"/>
</dbReference>
<gene>
    <name evidence="10" type="primary">pyrH_1</name>
    <name evidence="8" type="synonym">proB</name>
    <name evidence="10" type="ORF">LFW2832_00668</name>
</gene>
<dbReference type="Proteomes" id="UP000789941">
    <property type="component" value="Unassembled WGS sequence"/>
</dbReference>
<dbReference type="EMBL" id="CABMJJ010000009">
    <property type="protein sequence ID" value="VVC03997.1"/>
    <property type="molecule type" value="Genomic_DNA"/>
</dbReference>
<evidence type="ECO:0000256" key="2">
    <source>
        <dbReference type="ARBA" id="ARBA00022605"/>
    </source>
</evidence>
<keyword evidence="2 8" id="KW-0028">Amino-acid biosynthesis</keyword>
<dbReference type="InterPro" id="IPR001048">
    <property type="entry name" value="Asp/Glu/Uridylate_kinase"/>
</dbReference>
<dbReference type="PANTHER" id="PTHR43654:SF1">
    <property type="entry name" value="ISOPENTENYL PHOSPHATE KINASE"/>
    <property type="match status" value="1"/>
</dbReference>
<dbReference type="InterPro" id="IPR005715">
    <property type="entry name" value="Glu_5kinase/COase_Synthase"/>
</dbReference>
<keyword evidence="3 8" id="KW-0641">Proline biosynthesis</keyword>
<comment type="similarity">
    <text evidence="8">Belongs to the glutamate 5-kinase family.</text>
</comment>
<comment type="pathway">
    <text evidence="8">Amino-acid biosynthesis; L-proline biosynthesis; L-glutamate 5-semialdehyde from L-glutamate: step 1/2.</text>
</comment>
<name>A0A5E4LSY0_9ARCH</name>
<reference evidence="10 11" key="1">
    <citation type="submission" date="2019-08" db="EMBL/GenBank/DDBJ databases">
        <authorList>
            <person name="Vazquez-Campos X."/>
        </authorList>
    </citation>
    <scope>NUCLEOTIDE SEQUENCE [LARGE SCALE GENOMIC DNA]</scope>
    <source>
        <strain evidence="10">LFW-283_2</strain>
    </source>
</reference>
<feature type="binding site" evidence="8">
    <location>
        <position position="139"/>
    </location>
    <ligand>
        <name>substrate</name>
    </ligand>
</feature>
<evidence type="ECO:0000256" key="4">
    <source>
        <dbReference type="ARBA" id="ARBA00022679"/>
    </source>
</evidence>
<dbReference type="PANTHER" id="PTHR43654">
    <property type="entry name" value="GLUTAMATE 5-KINASE"/>
    <property type="match status" value="1"/>
</dbReference>
<dbReference type="GO" id="GO:0005524">
    <property type="term" value="F:ATP binding"/>
    <property type="evidence" value="ECO:0007669"/>
    <property type="project" value="UniProtKB-KW"/>
</dbReference>
<evidence type="ECO:0000256" key="1">
    <source>
        <dbReference type="ARBA" id="ARBA00022490"/>
    </source>
</evidence>
<dbReference type="CDD" id="cd04242">
    <property type="entry name" value="AAK_G5K_ProB"/>
    <property type="match status" value="1"/>
</dbReference>
<evidence type="ECO:0000256" key="5">
    <source>
        <dbReference type="ARBA" id="ARBA00022741"/>
    </source>
</evidence>
<dbReference type="GO" id="GO:0005829">
    <property type="term" value="C:cytosol"/>
    <property type="evidence" value="ECO:0007669"/>
    <property type="project" value="TreeGrafter"/>
</dbReference>
<dbReference type="InterPro" id="IPR011529">
    <property type="entry name" value="Glu_5kinase"/>
</dbReference>
<comment type="catalytic activity">
    <reaction evidence="8">
        <text>L-glutamate + ATP = L-glutamyl 5-phosphate + ADP</text>
        <dbReference type="Rhea" id="RHEA:14877"/>
        <dbReference type="ChEBI" id="CHEBI:29985"/>
        <dbReference type="ChEBI" id="CHEBI:30616"/>
        <dbReference type="ChEBI" id="CHEBI:58274"/>
        <dbReference type="ChEBI" id="CHEBI:456216"/>
        <dbReference type="EC" id="2.7.2.11"/>
    </reaction>
</comment>
<keyword evidence="5 8" id="KW-0547">Nucleotide-binding</keyword>
<dbReference type="UniPathway" id="UPA00098">
    <property type="reaction ID" value="UER00359"/>
</dbReference>
<dbReference type="PRINTS" id="PR00474">
    <property type="entry name" value="GLU5KINASE"/>
</dbReference>
<dbReference type="GO" id="GO:0055129">
    <property type="term" value="P:L-proline biosynthetic process"/>
    <property type="evidence" value="ECO:0007669"/>
    <property type="project" value="UniProtKB-UniRule"/>
</dbReference>
<feature type="binding site" evidence="8">
    <location>
        <position position="14"/>
    </location>
    <ligand>
        <name>ATP</name>
        <dbReference type="ChEBI" id="CHEBI:30616"/>
    </ligand>
</feature>
<keyword evidence="6 8" id="KW-0418">Kinase</keyword>
<comment type="function">
    <text evidence="8">Catalyzes the transfer of a phosphate group to glutamate to form L-glutamate 5-phosphate.</text>
</comment>
<feature type="binding site" evidence="8">
    <location>
        <position position="53"/>
    </location>
    <ligand>
        <name>substrate</name>
    </ligand>
</feature>
<comment type="caution">
    <text evidence="10">The sequence shown here is derived from an EMBL/GenBank/DDBJ whole genome shotgun (WGS) entry which is preliminary data.</text>
</comment>
<dbReference type="InterPro" id="IPR041739">
    <property type="entry name" value="G5K_ProB"/>
</dbReference>
<dbReference type="AlphaFoldDB" id="A0A5E4LSY0"/>
<dbReference type="SUPFAM" id="SSF53633">
    <property type="entry name" value="Carbamate kinase-like"/>
    <property type="match status" value="1"/>
</dbReference>
<comment type="caution">
    <text evidence="8">Lacks conserved residue(s) required for the propagation of feature annotation.</text>
</comment>
<evidence type="ECO:0000256" key="3">
    <source>
        <dbReference type="ARBA" id="ARBA00022650"/>
    </source>
</evidence>
<protein>
    <recommendedName>
        <fullName evidence="8">Glutamate 5-kinase</fullName>
        <ecNumber evidence="8">2.7.2.11</ecNumber>
    </recommendedName>
    <alternativeName>
        <fullName evidence="8">Gamma-glutamyl kinase</fullName>
        <shortName evidence="8">GK</shortName>
    </alternativeName>
</protein>
<keyword evidence="7 8" id="KW-0067">ATP-binding</keyword>
<keyword evidence="4 8" id="KW-0808">Transferase</keyword>
<dbReference type="HAMAP" id="MF_00456">
    <property type="entry name" value="ProB"/>
    <property type="match status" value="1"/>
</dbReference>
<evidence type="ECO:0000256" key="6">
    <source>
        <dbReference type="ARBA" id="ARBA00022777"/>
    </source>
</evidence>
<dbReference type="GO" id="GO:0004349">
    <property type="term" value="F:glutamate 5-kinase activity"/>
    <property type="evidence" value="ECO:0007669"/>
    <property type="project" value="UniProtKB-UniRule"/>
</dbReference>
<feature type="binding site" evidence="8">
    <location>
        <position position="155"/>
    </location>
    <ligand>
        <name>substrate</name>
    </ligand>
</feature>
<keyword evidence="1 8" id="KW-0963">Cytoplasm</keyword>
<dbReference type="InterPro" id="IPR001057">
    <property type="entry name" value="Glu/AcGlu_kinase"/>
</dbReference>
<dbReference type="Pfam" id="PF00696">
    <property type="entry name" value="AA_kinase"/>
    <property type="match status" value="1"/>
</dbReference>
<evidence type="ECO:0000313" key="10">
    <source>
        <dbReference type="EMBL" id="VVC03997.1"/>
    </source>
</evidence>
<comment type="subcellular location">
    <subcellularLocation>
        <location evidence="8">Cytoplasm</location>
    </subcellularLocation>
</comment>
<dbReference type="InterPro" id="IPR036393">
    <property type="entry name" value="AceGlu_kinase-like_sf"/>
</dbReference>
<evidence type="ECO:0000256" key="7">
    <source>
        <dbReference type="ARBA" id="ARBA00022840"/>
    </source>
</evidence>
<evidence type="ECO:0000259" key="9">
    <source>
        <dbReference type="Pfam" id="PF00696"/>
    </source>
</evidence>
<organism evidence="10 11">
    <name type="scientific">Candidatus Bilamarchaeum dharawalense</name>
    <dbReference type="NCBI Taxonomy" id="2885759"/>
    <lineage>
        <taxon>Archaea</taxon>
        <taxon>Candidatus Micrarchaeota</taxon>
        <taxon>Candidatus Micrarchaeia</taxon>
        <taxon>Candidatus Anstonellales</taxon>
        <taxon>Candidatus Bilamarchaeaceae</taxon>
        <taxon>Candidatus Bilamarchaeum</taxon>
    </lineage>
</organism>